<accession>A0A5J9SGF1</accession>
<dbReference type="Proteomes" id="UP000324897">
    <property type="component" value="Unassembled WGS sequence"/>
</dbReference>
<dbReference type="Gene3D" id="1.10.510.10">
    <property type="entry name" value="Transferase(Phosphotransferase) domain 1"/>
    <property type="match status" value="1"/>
</dbReference>
<dbReference type="AlphaFoldDB" id="A0A5J9SGF1"/>
<evidence type="ECO:0000313" key="1">
    <source>
        <dbReference type="EMBL" id="TVT98364.1"/>
    </source>
</evidence>
<reference evidence="1 2" key="1">
    <citation type="journal article" date="2019" name="Sci. Rep.">
        <title>A high-quality genome of Eragrostis curvula grass provides insights into Poaceae evolution and supports new strategies to enhance forage quality.</title>
        <authorList>
            <person name="Carballo J."/>
            <person name="Santos B.A.C.M."/>
            <person name="Zappacosta D."/>
            <person name="Garbus I."/>
            <person name="Selva J.P."/>
            <person name="Gallo C.A."/>
            <person name="Diaz A."/>
            <person name="Albertini E."/>
            <person name="Caccamo M."/>
            <person name="Echenique V."/>
        </authorList>
    </citation>
    <scope>NUCLEOTIDE SEQUENCE [LARGE SCALE GENOMIC DNA]</scope>
    <source>
        <strain evidence="2">cv. Victoria</strain>
        <tissue evidence="1">Leaf</tissue>
    </source>
</reference>
<organism evidence="1 2">
    <name type="scientific">Eragrostis curvula</name>
    <name type="common">weeping love grass</name>
    <dbReference type="NCBI Taxonomy" id="38414"/>
    <lineage>
        <taxon>Eukaryota</taxon>
        <taxon>Viridiplantae</taxon>
        <taxon>Streptophyta</taxon>
        <taxon>Embryophyta</taxon>
        <taxon>Tracheophyta</taxon>
        <taxon>Spermatophyta</taxon>
        <taxon>Magnoliopsida</taxon>
        <taxon>Liliopsida</taxon>
        <taxon>Poales</taxon>
        <taxon>Poaceae</taxon>
        <taxon>PACMAD clade</taxon>
        <taxon>Chloridoideae</taxon>
        <taxon>Eragrostideae</taxon>
        <taxon>Eragrostidinae</taxon>
        <taxon>Eragrostis</taxon>
    </lineage>
</organism>
<keyword evidence="2" id="KW-1185">Reference proteome</keyword>
<sequence>MDTRIVVKAIQEKMDADDQETCFTDLIDCRLNGEYNRAQAKAMLKIAVSCLEEDTAKRPNMSALCRHLSQLKMKQVGEGHNGVQPDWSGAAGRGGTAGAVSVEAEERRQIELGRQAAMWDLGIRVTGEWGNFEEAHEETERDREQSARS</sequence>
<dbReference type="EMBL" id="RWGY01000868">
    <property type="protein sequence ID" value="TVT98364.1"/>
    <property type="molecule type" value="Genomic_DNA"/>
</dbReference>
<dbReference type="Gramene" id="TVT98364">
    <property type="protein sequence ID" value="TVT98364"/>
    <property type="gene ID" value="EJB05_56336"/>
</dbReference>
<protein>
    <recommendedName>
        <fullName evidence="3">Serine-threonine/tyrosine-protein kinase catalytic domain-containing protein</fullName>
    </recommendedName>
</protein>
<feature type="non-terminal residue" evidence="1">
    <location>
        <position position="1"/>
    </location>
</feature>
<gene>
    <name evidence="1" type="ORF">EJB05_56336</name>
</gene>
<evidence type="ECO:0008006" key="3">
    <source>
        <dbReference type="Google" id="ProtNLM"/>
    </source>
</evidence>
<proteinExistence type="predicted"/>
<evidence type="ECO:0000313" key="2">
    <source>
        <dbReference type="Proteomes" id="UP000324897"/>
    </source>
</evidence>
<comment type="caution">
    <text evidence="1">The sequence shown here is derived from an EMBL/GenBank/DDBJ whole genome shotgun (WGS) entry which is preliminary data.</text>
</comment>
<name>A0A5J9SGF1_9POAL</name>